<dbReference type="InterPro" id="IPR037171">
    <property type="entry name" value="NagB/RpiA_transferase-like"/>
</dbReference>
<feature type="binding site" evidence="4">
    <location>
        <position position="48"/>
    </location>
    <ligand>
        <name>substrate</name>
    </ligand>
</feature>
<evidence type="ECO:0000256" key="1">
    <source>
        <dbReference type="ARBA" id="ARBA00010638"/>
    </source>
</evidence>
<dbReference type="GO" id="GO:0035999">
    <property type="term" value="P:tetrahydrofolate interconversion"/>
    <property type="evidence" value="ECO:0007669"/>
    <property type="project" value="TreeGrafter"/>
</dbReference>
<dbReference type="GO" id="GO:0009396">
    <property type="term" value="P:folic acid-containing compound biosynthetic process"/>
    <property type="evidence" value="ECO:0007669"/>
    <property type="project" value="TreeGrafter"/>
</dbReference>
<dbReference type="InterPro" id="IPR024185">
    <property type="entry name" value="FTHF_cligase-like_sf"/>
</dbReference>
<dbReference type="GO" id="GO:0005524">
    <property type="term" value="F:ATP binding"/>
    <property type="evidence" value="ECO:0007669"/>
    <property type="project" value="UniProtKB-KW"/>
</dbReference>
<evidence type="ECO:0000256" key="3">
    <source>
        <dbReference type="ARBA" id="ARBA00022840"/>
    </source>
</evidence>
<keyword evidence="3 4" id="KW-0067">ATP-binding</keyword>
<accession>A0A4U1CYW0</accession>
<name>A0A4U1CYW0_9SPHI</name>
<evidence type="ECO:0000313" key="6">
    <source>
        <dbReference type="EMBL" id="TKC12618.1"/>
    </source>
</evidence>
<dbReference type="RefSeq" id="WP_136838743.1">
    <property type="nucleotide sequence ID" value="NZ_SWBR01000001.1"/>
</dbReference>
<dbReference type="SUPFAM" id="SSF100950">
    <property type="entry name" value="NagB/RpiA/CoA transferase-like"/>
    <property type="match status" value="1"/>
</dbReference>
<evidence type="ECO:0000256" key="2">
    <source>
        <dbReference type="ARBA" id="ARBA00022741"/>
    </source>
</evidence>
<keyword evidence="2 4" id="KW-0547">Nucleotide-binding</keyword>
<evidence type="ECO:0000256" key="5">
    <source>
        <dbReference type="RuleBase" id="RU361279"/>
    </source>
</evidence>
<feature type="binding site" evidence="4">
    <location>
        <position position="55"/>
    </location>
    <ligand>
        <name>substrate</name>
    </ligand>
</feature>
<dbReference type="EMBL" id="SWBR01000001">
    <property type="protein sequence ID" value="TKC12618.1"/>
    <property type="molecule type" value="Genomic_DNA"/>
</dbReference>
<gene>
    <name evidence="6" type="ORF">FA048_03090</name>
</gene>
<keyword evidence="6" id="KW-0436">Ligase</keyword>
<evidence type="ECO:0000256" key="4">
    <source>
        <dbReference type="PIRSR" id="PIRSR006806-1"/>
    </source>
</evidence>
<dbReference type="EC" id="6.3.3.2" evidence="5"/>
<dbReference type="GO" id="GO:0046872">
    <property type="term" value="F:metal ion binding"/>
    <property type="evidence" value="ECO:0007669"/>
    <property type="project" value="UniProtKB-KW"/>
</dbReference>
<comment type="similarity">
    <text evidence="1 5">Belongs to the 5-formyltetrahydrofolate cyclo-ligase family.</text>
</comment>
<keyword evidence="5" id="KW-0479">Metal-binding</keyword>
<dbReference type="AlphaFoldDB" id="A0A4U1CYW0"/>
<reference evidence="6 7" key="1">
    <citation type="submission" date="2019-04" db="EMBL/GenBank/DDBJ databases">
        <title>Pedobacter sp. RP-3-22 sp. nov., isolated from Arctic soil.</title>
        <authorList>
            <person name="Dahal R.H."/>
            <person name="Kim D.-U."/>
        </authorList>
    </citation>
    <scope>NUCLEOTIDE SEQUENCE [LARGE SCALE GENOMIC DNA]</scope>
    <source>
        <strain evidence="6 7">RP-3-22</strain>
    </source>
</reference>
<proteinExistence type="inferred from homology"/>
<keyword evidence="5" id="KW-0460">Magnesium</keyword>
<sequence>MLKPDLRKQALAKRSALTAQELAMLNESLLKQFKTLDLSNIKSIHIFLPIVHQKEPDTFLIIDWLQENHPGIEIVVPKADFGSSLMSHYSFKDKQDLVNNHYHIPEPQKAKPFTGIPDLVIVPLLAFDVKGFRVGYGKGFYDRFLENINTQKIGLSFFDATPEIIDVHLNDIRLDKCITPTGIIDFG</sequence>
<dbReference type="NCBIfam" id="TIGR02727">
    <property type="entry name" value="MTHFS_bact"/>
    <property type="match status" value="1"/>
</dbReference>
<dbReference type="OrthoDB" id="9801938at2"/>
<dbReference type="InterPro" id="IPR002698">
    <property type="entry name" value="FTHF_cligase"/>
</dbReference>
<dbReference type="Proteomes" id="UP000309488">
    <property type="component" value="Unassembled WGS sequence"/>
</dbReference>
<comment type="caution">
    <text evidence="6">The sequence shown here is derived from an EMBL/GenBank/DDBJ whole genome shotgun (WGS) entry which is preliminary data.</text>
</comment>
<feature type="binding site" evidence="4">
    <location>
        <begin position="3"/>
        <end position="7"/>
    </location>
    <ligand>
        <name>ATP</name>
        <dbReference type="ChEBI" id="CHEBI:30616"/>
    </ligand>
</feature>
<dbReference type="PIRSF" id="PIRSF006806">
    <property type="entry name" value="FTHF_cligase"/>
    <property type="match status" value="1"/>
</dbReference>
<feature type="binding site" evidence="4">
    <location>
        <begin position="133"/>
        <end position="141"/>
    </location>
    <ligand>
        <name>ATP</name>
        <dbReference type="ChEBI" id="CHEBI:30616"/>
    </ligand>
</feature>
<organism evidence="6 7">
    <name type="scientific">Pedobacter polaris</name>
    <dbReference type="NCBI Taxonomy" id="2571273"/>
    <lineage>
        <taxon>Bacteria</taxon>
        <taxon>Pseudomonadati</taxon>
        <taxon>Bacteroidota</taxon>
        <taxon>Sphingobacteriia</taxon>
        <taxon>Sphingobacteriales</taxon>
        <taxon>Sphingobacteriaceae</taxon>
        <taxon>Pedobacter</taxon>
    </lineage>
</organism>
<dbReference type="PANTHER" id="PTHR23407:SF1">
    <property type="entry name" value="5-FORMYLTETRAHYDROFOLATE CYCLO-LIGASE"/>
    <property type="match status" value="1"/>
</dbReference>
<comment type="cofactor">
    <cofactor evidence="5">
        <name>Mg(2+)</name>
        <dbReference type="ChEBI" id="CHEBI:18420"/>
    </cofactor>
</comment>
<protein>
    <recommendedName>
        <fullName evidence="5">5-formyltetrahydrofolate cyclo-ligase</fullName>
        <ecNumber evidence="5">6.3.3.2</ecNumber>
    </recommendedName>
</protein>
<evidence type="ECO:0000313" key="7">
    <source>
        <dbReference type="Proteomes" id="UP000309488"/>
    </source>
</evidence>
<dbReference type="Pfam" id="PF01812">
    <property type="entry name" value="5-FTHF_cyc-lig"/>
    <property type="match status" value="1"/>
</dbReference>
<comment type="catalytic activity">
    <reaction evidence="5">
        <text>(6S)-5-formyl-5,6,7,8-tetrahydrofolate + ATP = (6R)-5,10-methenyltetrahydrofolate + ADP + phosphate</text>
        <dbReference type="Rhea" id="RHEA:10488"/>
        <dbReference type="ChEBI" id="CHEBI:30616"/>
        <dbReference type="ChEBI" id="CHEBI:43474"/>
        <dbReference type="ChEBI" id="CHEBI:57455"/>
        <dbReference type="ChEBI" id="CHEBI:57457"/>
        <dbReference type="ChEBI" id="CHEBI:456216"/>
        <dbReference type="EC" id="6.3.3.2"/>
    </reaction>
</comment>
<keyword evidence="7" id="KW-1185">Reference proteome</keyword>
<dbReference type="PANTHER" id="PTHR23407">
    <property type="entry name" value="ATPASE INHIBITOR/5-FORMYLTETRAHYDROFOLATE CYCLO-LIGASE"/>
    <property type="match status" value="1"/>
</dbReference>
<dbReference type="GO" id="GO:0030272">
    <property type="term" value="F:5-formyltetrahydrofolate cyclo-ligase activity"/>
    <property type="evidence" value="ECO:0007669"/>
    <property type="project" value="UniProtKB-EC"/>
</dbReference>
<dbReference type="Gene3D" id="3.40.50.10420">
    <property type="entry name" value="NagB/RpiA/CoA transferase-like"/>
    <property type="match status" value="1"/>
</dbReference>